<feature type="chain" id="PRO_5001909757" evidence="2">
    <location>
        <begin position="20"/>
        <end position="56"/>
    </location>
</feature>
<accession>A0A095T7F7</accession>
<organism evidence="3 4">
    <name type="scientific">Tatumella morbirosei</name>
    <dbReference type="NCBI Taxonomy" id="642227"/>
    <lineage>
        <taxon>Bacteria</taxon>
        <taxon>Pseudomonadati</taxon>
        <taxon>Pseudomonadota</taxon>
        <taxon>Gammaproteobacteria</taxon>
        <taxon>Enterobacterales</taxon>
        <taxon>Erwiniaceae</taxon>
        <taxon>Tatumella</taxon>
    </lineage>
</organism>
<proteinExistence type="predicted"/>
<evidence type="ECO:0000313" key="3">
    <source>
        <dbReference type="EMBL" id="KGD72582.1"/>
    </source>
</evidence>
<dbReference type="AlphaFoldDB" id="A0A095T7F7"/>
<keyword evidence="4" id="KW-1185">Reference proteome</keyword>
<evidence type="ECO:0000256" key="2">
    <source>
        <dbReference type="SAM" id="SignalP"/>
    </source>
</evidence>
<evidence type="ECO:0000313" key="4">
    <source>
        <dbReference type="Proteomes" id="UP000029577"/>
    </source>
</evidence>
<keyword evidence="2" id="KW-0732">Signal</keyword>
<reference evidence="3" key="1">
    <citation type="submission" date="2014-12" db="EMBL/GenBank/DDBJ databases">
        <title>The draft genome of the Tatumella morbirosei type strain, LMG23360T isolated from pineapple rot.</title>
        <authorList>
            <person name="Smits T.H."/>
            <person name="Palmer M."/>
            <person name="Venter S.N."/>
            <person name="Duffy B."/>
            <person name="Steenkamp E.T."/>
            <person name="Chan W.Y."/>
            <person name="Coutinho T.A."/>
            <person name="Coetzee M.P."/>
            <person name="De Maayer P."/>
        </authorList>
    </citation>
    <scope>NUCLEOTIDE SEQUENCE [LARGE SCALE GENOMIC DNA]</scope>
    <source>
        <strain evidence="3">LMG 23360</strain>
    </source>
</reference>
<dbReference type="PROSITE" id="PS51257">
    <property type="entry name" value="PROKAR_LIPOPROTEIN"/>
    <property type="match status" value="1"/>
</dbReference>
<gene>
    <name evidence="3" type="ORF">HA49_17970</name>
</gene>
<feature type="region of interest" description="Disordered" evidence="1">
    <location>
        <begin position="28"/>
        <end position="56"/>
    </location>
</feature>
<evidence type="ECO:0000256" key="1">
    <source>
        <dbReference type="SAM" id="MobiDB-lite"/>
    </source>
</evidence>
<dbReference type="Proteomes" id="UP000029577">
    <property type="component" value="Unassembled WGS sequence"/>
</dbReference>
<dbReference type="RefSeq" id="WP_038022343.1">
    <property type="nucleotide sequence ID" value="NZ_JPKR02000003.1"/>
</dbReference>
<dbReference type="eggNOG" id="ENOG502ZT25">
    <property type="taxonomic scope" value="Bacteria"/>
</dbReference>
<dbReference type="EMBL" id="JPKR02000003">
    <property type="protein sequence ID" value="KGD72582.1"/>
    <property type="molecule type" value="Genomic_DNA"/>
</dbReference>
<sequence>MTNRAIKGLLVLTTMAVLAGCQHKSDAIDQGRPQAAGGQAVPGGPVGQGPVGQPQS</sequence>
<name>A0A095T7F7_9GAMM</name>
<feature type="compositionally biased region" description="Gly residues" evidence="1">
    <location>
        <begin position="40"/>
        <end position="50"/>
    </location>
</feature>
<protein>
    <submittedName>
        <fullName evidence="3">RND transporter</fullName>
    </submittedName>
</protein>
<comment type="caution">
    <text evidence="3">The sequence shown here is derived from an EMBL/GenBank/DDBJ whole genome shotgun (WGS) entry which is preliminary data.</text>
</comment>
<feature type="signal peptide" evidence="2">
    <location>
        <begin position="1"/>
        <end position="19"/>
    </location>
</feature>